<name>A0A176RV53_9GAMM</name>
<reference evidence="1 2" key="1">
    <citation type="submission" date="2016-05" db="EMBL/GenBank/DDBJ databases">
        <title>Single-cell genome of chain-forming Candidatus Thiomargarita nelsonii and comparison to other large sulfur-oxidizing bacteria.</title>
        <authorList>
            <person name="Winkel M."/>
            <person name="Salman V."/>
            <person name="Woyke T."/>
            <person name="Schulz-Vogt H."/>
            <person name="Richter M."/>
            <person name="Flood B."/>
            <person name="Bailey J."/>
            <person name="Amann R."/>
            <person name="Mussmann M."/>
        </authorList>
    </citation>
    <scope>NUCLEOTIDE SEQUENCE [LARGE SCALE GENOMIC DNA]</scope>
    <source>
        <strain evidence="1 2">THI036</strain>
    </source>
</reference>
<dbReference type="EMBL" id="LUTY01002731">
    <property type="protein sequence ID" value="OAD19608.1"/>
    <property type="molecule type" value="Genomic_DNA"/>
</dbReference>
<evidence type="ECO:0000313" key="1">
    <source>
        <dbReference type="EMBL" id="OAD19608.1"/>
    </source>
</evidence>
<gene>
    <name evidence="1" type="ORF">THIOM_004744</name>
</gene>
<dbReference type="AlphaFoldDB" id="A0A176RV53"/>
<accession>A0A176RV53</accession>
<sequence>MNPPLIAIALLSAAAIAYEVLLLRLFSIIQWHHFAYMII</sequence>
<protein>
    <submittedName>
        <fullName evidence="1">Secreted protein</fullName>
    </submittedName>
</protein>
<dbReference type="Proteomes" id="UP000076962">
    <property type="component" value="Unassembled WGS sequence"/>
</dbReference>
<comment type="caution">
    <text evidence="1">The sequence shown here is derived from an EMBL/GenBank/DDBJ whole genome shotgun (WGS) entry which is preliminary data.</text>
</comment>
<feature type="non-terminal residue" evidence="1">
    <location>
        <position position="39"/>
    </location>
</feature>
<proteinExistence type="predicted"/>
<evidence type="ECO:0000313" key="2">
    <source>
        <dbReference type="Proteomes" id="UP000076962"/>
    </source>
</evidence>
<keyword evidence="2" id="KW-1185">Reference proteome</keyword>
<organism evidence="1 2">
    <name type="scientific">Candidatus Thiomargarita nelsonii</name>
    <dbReference type="NCBI Taxonomy" id="1003181"/>
    <lineage>
        <taxon>Bacteria</taxon>
        <taxon>Pseudomonadati</taxon>
        <taxon>Pseudomonadota</taxon>
        <taxon>Gammaproteobacteria</taxon>
        <taxon>Thiotrichales</taxon>
        <taxon>Thiotrichaceae</taxon>
        <taxon>Thiomargarita</taxon>
    </lineage>
</organism>